<dbReference type="InterPro" id="IPR050194">
    <property type="entry name" value="Glycosyltransferase_grp1"/>
</dbReference>
<dbReference type="Gene3D" id="3.40.50.2000">
    <property type="entry name" value="Glycogen Phosphorylase B"/>
    <property type="match status" value="2"/>
</dbReference>
<feature type="domain" description="Glycosyl transferase family 1" evidence="2">
    <location>
        <begin position="302"/>
        <end position="382"/>
    </location>
</feature>
<dbReference type="PANTHER" id="PTHR45947">
    <property type="entry name" value="SULFOQUINOVOSYL TRANSFERASE SQD2"/>
    <property type="match status" value="1"/>
</dbReference>
<evidence type="ECO:0000259" key="2">
    <source>
        <dbReference type="Pfam" id="PF00534"/>
    </source>
</evidence>
<dbReference type="PANTHER" id="PTHR45947:SF3">
    <property type="entry name" value="SULFOQUINOVOSYL TRANSFERASE SQD2"/>
    <property type="match status" value="1"/>
</dbReference>
<sequence>MSAADGPVADGRPAASPAASPAADGRGTDGAGASLRPTLLNPVFWPEVRRGSERAVRSLADGLVARGHRPRLVTSYDGRLPRYDVEDGLGITRLPRVASRYLWRTVADDHAAHHPLATPLLAADPGDLLHAFYPTDATLAVRAAAAHHALGVVRPGGRDRRPPVPVVLSVMGPPDRAWAVAVRGRLEGLVDAARAAQVVTTLSRFAQERVWRTFAVRSEIVPPPVDLDAFCLDPATARHETPTILFASDPAGGAKRIGLLLDALALVRTRRPGTRLLVNRPVDGTLGRRLAAVDGVGLVDLDDREVLADAYRRAWVTALPSTNEAFGLVVAESLACGTPGVAFAGEGPAEVLTGDDVGRIAPEPTPASLAAALLGALELAEDPATPARCRSAVRGLGVPEHTARTLELYARAFAAVR</sequence>
<dbReference type="Pfam" id="PF13439">
    <property type="entry name" value="Glyco_transf_4"/>
    <property type="match status" value="1"/>
</dbReference>
<accession>A0A6J7J4S4</accession>
<dbReference type="SUPFAM" id="SSF53756">
    <property type="entry name" value="UDP-Glycosyltransferase/glycogen phosphorylase"/>
    <property type="match status" value="1"/>
</dbReference>
<dbReference type="Pfam" id="PF00534">
    <property type="entry name" value="Glycos_transf_1"/>
    <property type="match status" value="1"/>
</dbReference>
<dbReference type="InterPro" id="IPR001296">
    <property type="entry name" value="Glyco_trans_1"/>
</dbReference>
<protein>
    <submittedName>
        <fullName evidence="4">Unannotated protein</fullName>
    </submittedName>
</protein>
<feature type="compositionally biased region" description="Low complexity" evidence="1">
    <location>
        <begin position="9"/>
        <end position="25"/>
    </location>
</feature>
<organism evidence="4">
    <name type="scientific">freshwater metagenome</name>
    <dbReference type="NCBI Taxonomy" id="449393"/>
    <lineage>
        <taxon>unclassified sequences</taxon>
        <taxon>metagenomes</taxon>
        <taxon>ecological metagenomes</taxon>
    </lineage>
</organism>
<proteinExistence type="predicted"/>
<feature type="domain" description="Glycosyltransferase subfamily 4-like N-terminal" evidence="3">
    <location>
        <begin position="51"/>
        <end position="228"/>
    </location>
</feature>
<evidence type="ECO:0000256" key="1">
    <source>
        <dbReference type="SAM" id="MobiDB-lite"/>
    </source>
</evidence>
<evidence type="ECO:0000259" key="3">
    <source>
        <dbReference type="Pfam" id="PF13439"/>
    </source>
</evidence>
<dbReference type="EMBL" id="CAFBMK010000220">
    <property type="protein sequence ID" value="CAB4938245.1"/>
    <property type="molecule type" value="Genomic_DNA"/>
</dbReference>
<feature type="region of interest" description="Disordered" evidence="1">
    <location>
        <begin position="1"/>
        <end position="34"/>
    </location>
</feature>
<dbReference type="CDD" id="cd03801">
    <property type="entry name" value="GT4_PimA-like"/>
    <property type="match status" value="1"/>
</dbReference>
<dbReference type="GO" id="GO:0016757">
    <property type="term" value="F:glycosyltransferase activity"/>
    <property type="evidence" value="ECO:0007669"/>
    <property type="project" value="InterPro"/>
</dbReference>
<dbReference type="InterPro" id="IPR028098">
    <property type="entry name" value="Glyco_trans_4-like_N"/>
</dbReference>
<reference evidence="4" key="1">
    <citation type="submission" date="2020-05" db="EMBL/GenBank/DDBJ databases">
        <authorList>
            <person name="Chiriac C."/>
            <person name="Salcher M."/>
            <person name="Ghai R."/>
            <person name="Kavagutti S V."/>
        </authorList>
    </citation>
    <scope>NUCLEOTIDE SEQUENCE</scope>
</reference>
<gene>
    <name evidence="4" type="ORF">UFOPK3564_02785</name>
</gene>
<evidence type="ECO:0000313" key="4">
    <source>
        <dbReference type="EMBL" id="CAB4938245.1"/>
    </source>
</evidence>
<dbReference type="AlphaFoldDB" id="A0A6J7J4S4"/>
<name>A0A6J7J4S4_9ZZZZ</name>